<dbReference type="OrthoDB" id="9774993at2"/>
<gene>
    <name evidence="2" type="ORF">E2493_12270</name>
</gene>
<dbReference type="EMBL" id="SPDV01000021">
    <property type="protein sequence ID" value="TFI57965.1"/>
    <property type="molecule type" value="Genomic_DNA"/>
</dbReference>
<dbReference type="RefSeq" id="WP_135087178.1">
    <property type="nucleotide sequence ID" value="NZ_SPDV01000021.1"/>
</dbReference>
<reference evidence="2 3" key="1">
    <citation type="submission" date="2019-03" db="EMBL/GenBank/DDBJ databases">
        <title>Genome sequence of Sphingomonas sp. 17J27-24.</title>
        <authorList>
            <person name="Kim M."/>
            <person name="Maeng S."/>
            <person name="Sathiyaraj S."/>
        </authorList>
    </citation>
    <scope>NUCLEOTIDE SEQUENCE [LARGE SCALE GENOMIC DNA]</scope>
    <source>
        <strain evidence="2 3">17J27-24</strain>
    </source>
</reference>
<protein>
    <submittedName>
        <fullName evidence="2">Uncharacterized protein</fullName>
    </submittedName>
</protein>
<feature type="transmembrane region" description="Helical" evidence="1">
    <location>
        <begin position="37"/>
        <end position="58"/>
    </location>
</feature>
<evidence type="ECO:0000313" key="2">
    <source>
        <dbReference type="EMBL" id="TFI57965.1"/>
    </source>
</evidence>
<keyword evidence="1" id="KW-0472">Membrane</keyword>
<name>A0A4Y8ZS67_9SPHN</name>
<feature type="transmembrane region" description="Helical" evidence="1">
    <location>
        <begin position="98"/>
        <end position="120"/>
    </location>
</feature>
<dbReference type="Proteomes" id="UP000298213">
    <property type="component" value="Unassembled WGS sequence"/>
</dbReference>
<keyword evidence="3" id="KW-1185">Reference proteome</keyword>
<dbReference type="AlphaFoldDB" id="A0A4Y8ZS67"/>
<proteinExistence type="predicted"/>
<evidence type="ECO:0000313" key="3">
    <source>
        <dbReference type="Proteomes" id="UP000298213"/>
    </source>
</evidence>
<organism evidence="2 3">
    <name type="scientific">Sphingomonas parva</name>
    <dbReference type="NCBI Taxonomy" id="2555898"/>
    <lineage>
        <taxon>Bacteria</taxon>
        <taxon>Pseudomonadati</taxon>
        <taxon>Pseudomonadota</taxon>
        <taxon>Alphaproteobacteria</taxon>
        <taxon>Sphingomonadales</taxon>
        <taxon>Sphingomonadaceae</taxon>
        <taxon>Sphingomonas</taxon>
    </lineage>
</organism>
<accession>A0A4Y8ZS67</accession>
<comment type="caution">
    <text evidence="2">The sequence shown here is derived from an EMBL/GenBank/DDBJ whole genome shotgun (WGS) entry which is preliminary data.</text>
</comment>
<evidence type="ECO:0000256" key="1">
    <source>
        <dbReference type="SAM" id="Phobius"/>
    </source>
</evidence>
<keyword evidence="1" id="KW-1133">Transmembrane helix</keyword>
<keyword evidence="1" id="KW-0812">Transmembrane</keyword>
<sequence length="166" mass="18402">MTRMIARHRAAAGILALLALVLFYTLPEETGDAWGDVAMATLDVLMLLVVIAGGWALFTSPYFNILHRESPLRRAATGITDLDERELALRDRASGLTYNLFVVLNMIAIGALALAIEQAWVVLDGDMLMKAFIPYSYVSLFLPVLTLEWFEPSSLWATPIDDEEEA</sequence>